<keyword evidence="1" id="KW-0175">Coiled coil</keyword>
<dbReference type="Proteomes" id="UP000016932">
    <property type="component" value="Unassembled WGS sequence"/>
</dbReference>
<sequence length="669" mass="73822">MWLLSRMALRARKPPAPCNRKALAEFMNSAILPIFLTQSVLNALYGIALFDNAAGPGQRDEQARRHGNLPGAIERRHRVAFDKTLIDEAADQFLAGAGAEQTPSSPEMDGLMRGGTREADTDSGGENGRGGGGRKSAGGGSGVGSPGVNGVGEDARMNDDADGSSIASLPAFRSNLSRTLQEEPEKLADQLRYFCEEVQGQVDEGQRRLRSLETRIAELDDQVDAKVRRIKDLERHITNKNRHAESLANDIADKNRRAAEKLDKEIVNRNRRAAEKLEKDIVNRNRRAAEKLEKLQKDIAEKSRHTEKLEKDIASKSHRTQDADKLISKKESQYVQLAQNICNDESHTRQLDEDTINKELQLQQLEPDIGGKEVQGQQLEETPVTNSLTNQSKHADDMGGRFFLPLSSLLPALQTRLDPIRFPPSSSHLPPNQANTPDHHHFEQLLGSIGQNIESGPLGLVLKELRQAVDVVSGGDTECGLAKDCEQMNKAIVEGQETRGRDCDQINSLTRQSPDNPSHGLVSMHKARQCDVLSTAGLQSIELRNQLSYQFCSTQILSRKYPVGEKTTAYVWYGDSEWQCAAAVGTSIPFRDQTANFPGLARPSIRHKDSGVMHTAVITPLSYIRKNSRLLGSAPRARLYVEETVNLMSSDDVIIVAEQCSKNFPASLV</sequence>
<dbReference type="OrthoDB" id="10668234at2759"/>
<feature type="coiled-coil region" evidence="1">
    <location>
        <begin position="195"/>
        <end position="250"/>
    </location>
</feature>
<evidence type="ECO:0000256" key="2">
    <source>
        <dbReference type="SAM" id="MobiDB-lite"/>
    </source>
</evidence>
<keyword evidence="4" id="KW-1185">Reference proteome</keyword>
<dbReference type="HOGENOM" id="CLU_410557_0_0_1"/>
<dbReference type="AlphaFoldDB" id="M2ZYH1"/>
<name>M2ZYH1_PSEFD</name>
<proteinExistence type="predicted"/>
<evidence type="ECO:0000256" key="1">
    <source>
        <dbReference type="SAM" id="Coils"/>
    </source>
</evidence>
<feature type="region of interest" description="Disordered" evidence="2">
    <location>
        <begin position="96"/>
        <end position="164"/>
    </location>
</feature>
<evidence type="ECO:0000313" key="3">
    <source>
        <dbReference type="EMBL" id="EME77161.1"/>
    </source>
</evidence>
<feature type="region of interest" description="Disordered" evidence="2">
    <location>
        <begin position="297"/>
        <end position="323"/>
    </location>
</feature>
<gene>
    <name evidence="3" type="ORF">MYCFIDRAFT_180170</name>
</gene>
<dbReference type="EMBL" id="KB446568">
    <property type="protein sequence ID" value="EME77161.1"/>
    <property type="molecule type" value="Genomic_DNA"/>
</dbReference>
<dbReference type="VEuPathDB" id="FungiDB:MYCFIDRAFT_180170"/>
<feature type="compositionally biased region" description="Gly residues" evidence="2">
    <location>
        <begin position="125"/>
        <end position="150"/>
    </location>
</feature>
<dbReference type="RefSeq" id="XP_007932296.1">
    <property type="nucleotide sequence ID" value="XM_007934105.1"/>
</dbReference>
<accession>M2ZYH1</accession>
<dbReference type="KEGG" id="pfj:MYCFIDRAFT_180170"/>
<organism evidence="3 4">
    <name type="scientific">Pseudocercospora fijiensis (strain CIRAD86)</name>
    <name type="common">Black leaf streak disease fungus</name>
    <name type="synonym">Mycosphaerella fijiensis</name>
    <dbReference type="NCBI Taxonomy" id="383855"/>
    <lineage>
        <taxon>Eukaryota</taxon>
        <taxon>Fungi</taxon>
        <taxon>Dikarya</taxon>
        <taxon>Ascomycota</taxon>
        <taxon>Pezizomycotina</taxon>
        <taxon>Dothideomycetes</taxon>
        <taxon>Dothideomycetidae</taxon>
        <taxon>Mycosphaerellales</taxon>
        <taxon>Mycosphaerellaceae</taxon>
        <taxon>Pseudocercospora</taxon>
    </lineage>
</organism>
<reference evidence="3 4" key="1">
    <citation type="journal article" date="2012" name="PLoS Pathog.">
        <title>Diverse lifestyles and strategies of plant pathogenesis encoded in the genomes of eighteen Dothideomycetes fungi.</title>
        <authorList>
            <person name="Ohm R.A."/>
            <person name="Feau N."/>
            <person name="Henrissat B."/>
            <person name="Schoch C.L."/>
            <person name="Horwitz B.A."/>
            <person name="Barry K.W."/>
            <person name="Condon B.J."/>
            <person name="Copeland A.C."/>
            <person name="Dhillon B."/>
            <person name="Glaser F."/>
            <person name="Hesse C.N."/>
            <person name="Kosti I."/>
            <person name="LaButti K."/>
            <person name="Lindquist E.A."/>
            <person name="Lucas S."/>
            <person name="Salamov A.A."/>
            <person name="Bradshaw R.E."/>
            <person name="Ciuffetti L."/>
            <person name="Hamelin R.C."/>
            <person name="Kema G.H.J."/>
            <person name="Lawrence C."/>
            <person name="Scott J.A."/>
            <person name="Spatafora J.W."/>
            <person name="Turgeon B.G."/>
            <person name="de Wit P.J.G.M."/>
            <person name="Zhong S."/>
            <person name="Goodwin S.B."/>
            <person name="Grigoriev I.V."/>
        </authorList>
    </citation>
    <scope>NUCLEOTIDE SEQUENCE [LARGE SCALE GENOMIC DNA]</scope>
    <source>
        <strain evidence="3 4">CIRAD86</strain>
    </source>
</reference>
<protein>
    <submittedName>
        <fullName evidence="3">Uncharacterized protein</fullName>
    </submittedName>
</protein>
<dbReference type="GeneID" id="19334326"/>
<evidence type="ECO:0000313" key="4">
    <source>
        <dbReference type="Proteomes" id="UP000016932"/>
    </source>
</evidence>